<feature type="transmembrane region" description="Helical" evidence="5">
    <location>
        <begin position="241"/>
        <end position="262"/>
    </location>
</feature>
<feature type="domain" description="EamA" evidence="6">
    <location>
        <begin position="124"/>
        <end position="257"/>
    </location>
</feature>
<dbReference type="InterPro" id="IPR050638">
    <property type="entry name" value="AA-Vitamin_Transporters"/>
</dbReference>
<keyword evidence="3 5" id="KW-1133">Transmembrane helix</keyword>
<dbReference type="SUPFAM" id="SSF103481">
    <property type="entry name" value="Multidrug resistance efflux transporter EmrE"/>
    <property type="match status" value="2"/>
</dbReference>
<dbReference type="AlphaFoldDB" id="A0AB33VID1"/>
<evidence type="ECO:0000259" key="6">
    <source>
        <dbReference type="Pfam" id="PF00892"/>
    </source>
</evidence>
<evidence type="ECO:0000256" key="1">
    <source>
        <dbReference type="ARBA" id="ARBA00004141"/>
    </source>
</evidence>
<evidence type="ECO:0000313" key="7">
    <source>
        <dbReference type="EMBL" id="EAP74550.1"/>
    </source>
</evidence>
<dbReference type="PANTHER" id="PTHR32322:SF9">
    <property type="entry name" value="AMINO-ACID METABOLITE EFFLUX PUMP-RELATED"/>
    <property type="match status" value="1"/>
</dbReference>
<feature type="transmembrane region" description="Helical" evidence="5">
    <location>
        <begin position="268"/>
        <end position="286"/>
    </location>
</feature>
<reference evidence="7 8" key="1">
    <citation type="journal article" date="2006" name="Mol. Plant Microbe Interact.">
        <title>Identification of open reading frames unique to a select agent: Ralstonia solanacearum race 3 biovar 2.</title>
        <authorList>
            <person name="Gabriel D.W."/>
            <person name="Allen C."/>
            <person name="Schell M."/>
            <person name="Denny T.P."/>
            <person name="Greenberg J.T."/>
            <person name="Duan Y.P."/>
            <person name="Flores-Cruz Z."/>
            <person name="Huang Q."/>
            <person name="Clifford J.M."/>
            <person name="Presting G."/>
            <person name="Gonzalez E.T."/>
            <person name="Reddy J."/>
            <person name="Elphinstone J."/>
            <person name="Swanson J."/>
            <person name="Yao J."/>
            <person name="Mulholland V."/>
            <person name="Liu L."/>
            <person name="Farmerie W."/>
            <person name="Patnaikuni M."/>
            <person name="Balogh B."/>
            <person name="Norman D."/>
            <person name="Alvarez A."/>
            <person name="Castillo J.A."/>
            <person name="Jones J."/>
            <person name="Saddler G."/>
            <person name="Walunas T."/>
            <person name="Zhukov A."/>
            <person name="Mikhailova N."/>
        </authorList>
    </citation>
    <scope>NUCLEOTIDE SEQUENCE [LARGE SCALE GENOMIC DNA]</scope>
    <source>
        <strain evidence="7 8">UW551</strain>
    </source>
</reference>
<dbReference type="GO" id="GO:0016020">
    <property type="term" value="C:membrane"/>
    <property type="evidence" value="ECO:0007669"/>
    <property type="project" value="UniProtKB-SubCell"/>
</dbReference>
<evidence type="ECO:0000256" key="5">
    <source>
        <dbReference type="SAM" id="Phobius"/>
    </source>
</evidence>
<keyword evidence="2 5" id="KW-0812">Transmembrane</keyword>
<feature type="transmembrane region" description="Helical" evidence="5">
    <location>
        <begin position="123"/>
        <end position="147"/>
    </location>
</feature>
<feature type="transmembrane region" description="Helical" evidence="5">
    <location>
        <begin position="298"/>
        <end position="321"/>
    </location>
</feature>
<name>A0AB33VID1_RALSU</name>
<feature type="transmembrane region" description="Helical" evidence="5">
    <location>
        <begin position="186"/>
        <end position="207"/>
    </location>
</feature>
<sequence length="417" mass="42441">MQEGIALADLRRVVAGEGFFAGFQGGVVFGMQLHPVDRHGFERREHFGLAVLAPGAAEELADFVSGGIEHDAAIVPARLPGRVPPRRGLQWPPCSQRRCPNAACLMRQTTADAGLTARAADKLLGVLLIGVSAASFGAMAIFTHYAYASGANTVGLLAVRFCLAALALMVVMRVRRIGIPPWSRVAGLAAMGGIGYAGQSFAFFTALHYAPASLVALLLYLYPMFVTVLAAVFLHERLTPAALVALVLCSVGAGLTVGGAGLAGGSPLGVVLGVAAAVIYSVYITVGARVTRGVDPIACTTVICTAAAVVYAGLAAAGVPARFPGSVAGWAASLAIAGLSTVIAILAFFAGLQRLGAAQASMLSTLEPVVTVVLAALLLGESIGAAQMAGGALILAGVLWLTRADAHPGGHRPDDMA</sequence>
<feature type="transmembrane region" description="Helical" evidence="5">
    <location>
        <begin position="153"/>
        <end position="174"/>
    </location>
</feature>
<dbReference type="Pfam" id="PF00892">
    <property type="entry name" value="EamA"/>
    <property type="match status" value="2"/>
</dbReference>
<evidence type="ECO:0000313" key="8">
    <source>
        <dbReference type="Proteomes" id="UP000005933"/>
    </source>
</evidence>
<dbReference type="EMBL" id="AAKL01000002">
    <property type="protein sequence ID" value="EAP74550.1"/>
    <property type="molecule type" value="Genomic_DNA"/>
</dbReference>
<feature type="domain" description="EamA" evidence="6">
    <location>
        <begin position="268"/>
        <end position="402"/>
    </location>
</feature>
<dbReference type="Proteomes" id="UP000005933">
    <property type="component" value="Unassembled WGS sequence"/>
</dbReference>
<dbReference type="InterPro" id="IPR037185">
    <property type="entry name" value="EmrE-like"/>
</dbReference>
<evidence type="ECO:0000256" key="2">
    <source>
        <dbReference type="ARBA" id="ARBA00022692"/>
    </source>
</evidence>
<protein>
    <submittedName>
        <fullName evidence="7">Transporter, drug/metabolite exporter family</fullName>
    </submittedName>
</protein>
<organism evidence="7 8">
    <name type="scientific">Ralstonia solanacearum (strain UW551)</name>
    <dbReference type="NCBI Taxonomy" id="342110"/>
    <lineage>
        <taxon>Bacteria</taxon>
        <taxon>Pseudomonadati</taxon>
        <taxon>Pseudomonadota</taxon>
        <taxon>Betaproteobacteria</taxon>
        <taxon>Burkholderiales</taxon>
        <taxon>Burkholderiaceae</taxon>
        <taxon>Ralstonia</taxon>
        <taxon>Ralstonia solanacearum species complex</taxon>
    </lineage>
</organism>
<keyword evidence="4 5" id="KW-0472">Membrane</keyword>
<evidence type="ECO:0000256" key="4">
    <source>
        <dbReference type="ARBA" id="ARBA00023136"/>
    </source>
</evidence>
<feature type="transmembrane region" description="Helical" evidence="5">
    <location>
        <begin position="362"/>
        <end position="379"/>
    </location>
</feature>
<dbReference type="InterPro" id="IPR000620">
    <property type="entry name" value="EamA_dom"/>
</dbReference>
<feature type="transmembrane region" description="Helical" evidence="5">
    <location>
        <begin position="213"/>
        <end position="234"/>
    </location>
</feature>
<comment type="caution">
    <text evidence="7">The sequence shown here is derived from an EMBL/GenBank/DDBJ whole genome shotgun (WGS) entry which is preliminary data.</text>
</comment>
<gene>
    <name evidence="7" type="ORF">RRSL_04402</name>
</gene>
<evidence type="ECO:0000256" key="3">
    <source>
        <dbReference type="ARBA" id="ARBA00022989"/>
    </source>
</evidence>
<feature type="transmembrane region" description="Helical" evidence="5">
    <location>
        <begin position="327"/>
        <end position="350"/>
    </location>
</feature>
<proteinExistence type="predicted"/>
<feature type="transmembrane region" description="Helical" evidence="5">
    <location>
        <begin position="385"/>
        <end position="402"/>
    </location>
</feature>
<comment type="subcellular location">
    <subcellularLocation>
        <location evidence="1">Membrane</location>
        <topology evidence="1">Multi-pass membrane protein</topology>
    </subcellularLocation>
</comment>
<dbReference type="PANTHER" id="PTHR32322">
    <property type="entry name" value="INNER MEMBRANE TRANSPORTER"/>
    <property type="match status" value="1"/>
</dbReference>
<accession>A0AB33VID1</accession>